<evidence type="ECO:0000256" key="11">
    <source>
        <dbReference type="ARBA" id="ARBA00022833"/>
    </source>
</evidence>
<keyword evidence="19" id="KW-1133">Transmembrane helix</keyword>
<sequence length="325" mass="37471">MNEIYEWMDQIKEAHKDLVTMHYLGSTYETRPIYYFKISLPSNRKKKIVWMDCGIHAREWISVAFCQWFIREILQHHSHNSVIHKALKHIDFYIVPVFNIDGFVYSWTTDRLWRKSRSPYENGMCHGVDLNRNFDSNWCTIGASKNCSSITFCGSRPASEPEVQSLSRLVSSLKSDMLAFLTMHSYGQLILLPYGYTQEPSVNHNEQLSVGQVAASKIAEKHGMQYKVGSASHILYFNSGSSRDWAKDLGIPFSYTFELRDNGTYGFILPEDQIEPTCEEVMDGILSIVDYLNEKHFNSALSIFSGTLWMNMSFSIVIGTYFSLY</sequence>
<protein>
    <recommendedName>
        <fullName evidence="17">Carboxypeptidase O</fullName>
    </recommendedName>
</protein>
<dbReference type="FunFam" id="3.40.630.10:FF:000050">
    <property type="entry name" value="Carboxypeptidase O"/>
    <property type="match status" value="1"/>
</dbReference>
<dbReference type="InterPro" id="IPR000834">
    <property type="entry name" value="Peptidase_M14"/>
</dbReference>
<proteinExistence type="inferred from homology"/>
<feature type="domain" description="Peptidase M14" evidence="20">
    <location>
        <begin position="1"/>
        <end position="292"/>
    </location>
</feature>
<keyword evidence="12" id="KW-0482">Metalloprotease</keyword>
<evidence type="ECO:0000313" key="21">
    <source>
        <dbReference type="EMBL" id="KAG8550857.1"/>
    </source>
</evidence>
<keyword evidence="22" id="KW-1185">Reference proteome</keyword>
<organism evidence="21 22">
    <name type="scientific">Engystomops pustulosus</name>
    <name type="common">Tungara frog</name>
    <name type="synonym">Physalaemus pustulosus</name>
    <dbReference type="NCBI Taxonomy" id="76066"/>
    <lineage>
        <taxon>Eukaryota</taxon>
        <taxon>Metazoa</taxon>
        <taxon>Chordata</taxon>
        <taxon>Craniata</taxon>
        <taxon>Vertebrata</taxon>
        <taxon>Euteleostomi</taxon>
        <taxon>Amphibia</taxon>
        <taxon>Batrachia</taxon>
        <taxon>Anura</taxon>
        <taxon>Neobatrachia</taxon>
        <taxon>Hyloidea</taxon>
        <taxon>Leptodactylidae</taxon>
        <taxon>Leiuperinae</taxon>
        <taxon>Engystomops</taxon>
    </lineage>
</organism>
<evidence type="ECO:0000256" key="7">
    <source>
        <dbReference type="ARBA" id="ARBA00022670"/>
    </source>
</evidence>
<feature type="transmembrane region" description="Helical" evidence="19">
    <location>
        <begin position="303"/>
        <end position="324"/>
    </location>
</feature>
<comment type="function">
    <text evidence="16">Carboxypeptidase which preferentially cleaves C-terminal acidic residues from peptides and proteins. Can also cleave C-terminal hydrophobic amino acids, with a preference for small residues over large residues.</text>
</comment>
<evidence type="ECO:0000256" key="15">
    <source>
        <dbReference type="ARBA" id="ARBA00023288"/>
    </source>
</evidence>
<evidence type="ECO:0000256" key="2">
    <source>
        <dbReference type="ARBA" id="ARBA00004303"/>
    </source>
</evidence>
<evidence type="ECO:0000256" key="18">
    <source>
        <dbReference type="PROSITE-ProRule" id="PRU01379"/>
    </source>
</evidence>
<comment type="cofactor">
    <cofactor evidence="1">
        <name>Zn(2+)</name>
        <dbReference type="ChEBI" id="CHEBI:29105"/>
    </cofactor>
</comment>
<dbReference type="GO" id="GO:0006508">
    <property type="term" value="P:proteolysis"/>
    <property type="evidence" value="ECO:0007669"/>
    <property type="project" value="UniProtKB-KW"/>
</dbReference>
<dbReference type="PANTHER" id="PTHR11705">
    <property type="entry name" value="PROTEASE FAMILY M14 CARBOXYPEPTIDASE A,B"/>
    <property type="match status" value="1"/>
</dbReference>
<evidence type="ECO:0000256" key="19">
    <source>
        <dbReference type="SAM" id="Phobius"/>
    </source>
</evidence>
<comment type="caution">
    <text evidence="21">The sequence shown here is derived from an EMBL/GenBank/DDBJ whole genome shotgun (WGS) entry which is preliminary data.</text>
</comment>
<dbReference type="GO" id="GO:0098552">
    <property type="term" value="C:side of membrane"/>
    <property type="evidence" value="ECO:0007669"/>
    <property type="project" value="UniProtKB-KW"/>
</dbReference>
<keyword evidence="14" id="KW-0325">Glycoprotein</keyword>
<keyword evidence="10" id="KW-0378">Hydrolase</keyword>
<dbReference type="Proteomes" id="UP000824782">
    <property type="component" value="Unassembled WGS sequence"/>
</dbReference>
<accession>A0AAV6ZNA5</accession>
<name>A0AAV6ZNA5_ENGPU</name>
<keyword evidence="9" id="KW-0732">Signal</keyword>
<dbReference type="GO" id="GO:0004181">
    <property type="term" value="F:metallocarboxypeptidase activity"/>
    <property type="evidence" value="ECO:0007669"/>
    <property type="project" value="InterPro"/>
</dbReference>
<keyword evidence="4" id="KW-1003">Cell membrane</keyword>
<evidence type="ECO:0000256" key="6">
    <source>
        <dbReference type="ARBA" id="ARBA00022645"/>
    </source>
</evidence>
<evidence type="ECO:0000256" key="5">
    <source>
        <dbReference type="ARBA" id="ARBA00022622"/>
    </source>
</evidence>
<gene>
    <name evidence="21" type="ORF">GDO81_019074</name>
</gene>
<dbReference type="EMBL" id="WNYA01000022">
    <property type="protein sequence ID" value="KAG8550857.1"/>
    <property type="molecule type" value="Genomic_DNA"/>
</dbReference>
<dbReference type="InterPro" id="IPR057246">
    <property type="entry name" value="CARBOXYPEPT_ZN_1"/>
</dbReference>
<evidence type="ECO:0000256" key="12">
    <source>
        <dbReference type="ARBA" id="ARBA00023049"/>
    </source>
</evidence>
<evidence type="ECO:0000256" key="4">
    <source>
        <dbReference type="ARBA" id="ARBA00022475"/>
    </source>
</evidence>
<evidence type="ECO:0000259" key="20">
    <source>
        <dbReference type="PROSITE" id="PS52035"/>
    </source>
</evidence>
<dbReference type="PANTHER" id="PTHR11705:SF19">
    <property type="entry name" value="CARBOXYPEPTIDASE O"/>
    <property type="match status" value="1"/>
</dbReference>
<dbReference type="PRINTS" id="PR00765">
    <property type="entry name" value="CRBOXYPTASEA"/>
</dbReference>
<comment type="subcellular location">
    <subcellularLocation>
        <location evidence="2">Apical cell membrane</location>
        <topology evidence="2">Lipid-anchor</topology>
        <topology evidence="2">GPI-anchor</topology>
    </subcellularLocation>
</comment>
<dbReference type="SUPFAM" id="SSF53187">
    <property type="entry name" value="Zn-dependent exopeptidases"/>
    <property type="match status" value="1"/>
</dbReference>
<evidence type="ECO:0000256" key="8">
    <source>
        <dbReference type="ARBA" id="ARBA00022723"/>
    </source>
</evidence>
<evidence type="ECO:0000256" key="17">
    <source>
        <dbReference type="ARBA" id="ARBA00071404"/>
    </source>
</evidence>
<dbReference type="PROSITE" id="PS00132">
    <property type="entry name" value="CARBOXYPEPT_ZN_1"/>
    <property type="match status" value="1"/>
</dbReference>
<evidence type="ECO:0000256" key="9">
    <source>
        <dbReference type="ARBA" id="ARBA00022729"/>
    </source>
</evidence>
<dbReference type="Pfam" id="PF00246">
    <property type="entry name" value="Peptidase_M14"/>
    <property type="match status" value="1"/>
</dbReference>
<evidence type="ECO:0000313" key="22">
    <source>
        <dbReference type="Proteomes" id="UP000824782"/>
    </source>
</evidence>
<keyword evidence="11" id="KW-0862">Zinc</keyword>
<reference evidence="21" key="1">
    <citation type="thesis" date="2020" institute="ProQuest LLC" country="789 East Eisenhower Parkway, Ann Arbor, MI, USA">
        <title>Comparative Genomics and Chromosome Evolution.</title>
        <authorList>
            <person name="Mudd A.B."/>
        </authorList>
    </citation>
    <scope>NUCLEOTIDE SEQUENCE</scope>
    <source>
        <strain evidence="21">237g6f4</strain>
        <tissue evidence="21">Blood</tissue>
    </source>
</reference>
<dbReference type="GO" id="GO:0008270">
    <property type="term" value="F:zinc ion binding"/>
    <property type="evidence" value="ECO:0007669"/>
    <property type="project" value="InterPro"/>
</dbReference>
<keyword evidence="6" id="KW-0121">Carboxypeptidase</keyword>
<keyword evidence="8" id="KW-0479">Metal-binding</keyword>
<keyword evidence="5" id="KW-0336">GPI-anchor</keyword>
<evidence type="ECO:0000256" key="1">
    <source>
        <dbReference type="ARBA" id="ARBA00001947"/>
    </source>
</evidence>
<keyword evidence="19" id="KW-0812">Transmembrane</keyword>
<evidence type="ECO:0000256" key="13">
    <source>
        <dbReference type="ARBA" id="ARBA00023136"/>
    </source>
</evidence>
<dbReference type="SMART" id="SM00631">
    <property type="entry name" value="Zn_pept"/>
    <property type="match status" value="1"/>
</dbReference>
<evidence type="ECO:0000256" key="14">
    <source>
        <dbReference type="ARBA" id="ARBA00023180"/>
    </source>
</evidence>
<comment type="similarity">
    <text evidence="3 18">Belongs to the peptidase M14 family.</text>
</comment>
<keyword evidence="7" id="KW-0645">Protease</keyword>
<dbReference type="PROSITE" id="PS52035">
    <property type="entry name" value="PEPTIDASE_M14"/>
    <property type="match status" value="1"/>
</dbReference>
<dbReference type="Gene3D" id="3.40.630.10">
    <property type="entry name" value="Zn peptidases"/>
    <property type="match status" value="1"/>
</dbReference>
<dbReference type="AlphaFoldDB" id="A0AAV6ZNA5"/>
<dbReference type="GO" id="GO:0005615">
    <property type="term" value="C:extracellular space"/>
    <property type="evidence" value="ECO:0007669"/>
    <property type="project" value="TreeGrafter"/>
</dbReference>
<evidence type="ECO:0000256" key="3">
    <source>
        <dbReference type="ARBA" id="ARBA00005988"/>
    </source>
</evidence>
<dbReference type="GO" id="GO:0016324">
    <property type="term" value="C:apical plasma membrane"/>
    <property type="evidence" value="ECO:0007669"/>
    <property type="project" value="UniProtKB-SubCell"/>
</dbReference>
<feature type="active site" description="Proton donor/acceptor" evidence="18">
    <location>
        <position position="258"/>
    </location>
</feature>
<evidence type="ECO:0000256" key="10">
    <source>
        <dbReference type="ARBA" id="ARBA00022801"/>
    </source>
</evidence>
<evidence type="ECO:0000256" key="16">
    <source>
        <dbReference type="ARBA" id="ARBA00058352"/>
    </source>
</evidence>
<keyword evidence="15" id="KW-0449">Lipoprotein</keyword>
<keyword evidence="13 19" id="KW-0472">Membrane</keyword>